<name>A0ABU1K866_9FLAO</name>
<dbReference type="InterPro" id="IPR001610">
    <property type="entry name" value="PAC"/>
</dbReference>
<keyword evidence="10" id="KW-1185">Reference proteome</keyword>
<dbReference type="Gene3D" id="3.30.565.10">
    <property type="entry name" value="Histidine kinase-like ATPase, C-terminal domain"/>
    <property type="match status" value="1"/>
</dbReference>
<evidence type="ECO:0000259" key="8">
    <source>
        <dbReference type="PROSITE" id="PS50113"/>
    </source>
</evidence>
<dbReference type="RefSeq" id="WP_309728865.1">
    <property type="nucleotide sequence ID" value="NZ_JAVDQA010000006.1"/>
</dbReference>
<dbReference type="PROSITE" id="PS50109">
    <property type="entry name" value="HIS_KIN"/>
    <property type="match status" value="1"/>
</dbReference>
<dbReference type="InterPro" id="IPR004358">
    <property type="entry name" value="Sig_transdc_His_kin-like_C"/>
</dbReference>
<evidence type="ECO:0000256" key="3">
    <source>
        <dbReference type="ARBA" id="ARBA00022553"/>
    </source>
</evidence>
<dbReference type="SMART" id="SM00387">
    <property type="entry name" value="HATPase_c"/>
    <property type="match status" value="1"/>
</dbReference>
<gene>
    <name evidence="9" type="ORF">GGR31_002119</name>
</gene>
<dbReference type="InterPro" id="IPR000014">
    <property type="entry name" value="PAS"/>
</dbReference>
<evidence type="ECO:0000259" key="7">
    <source>
        <dbReference type="PROSITE" id="PS50112"/>
    </source>
</evidence>
<evidence type="ECO:0000313" key="9">
    <source>
        <dbReference type="EMBL" id="MDR6301450.1"/>
    </source>
</evidence>
<dbReference type="PANTHER" id="PTHR43304:SF1">
    <property type="entry name" value="PAC DOMAIN-CONTAINING PROTEIN"/>
    <property type="match status" value="1"/>
</dbReference>
<evidence type="ECO:0000256" key="2">
    <source>
        <dbReference type="ARBA" id="ARBA00012438"/>
    </source>
</evidence>
<feature type="domain" description="PAC" evidence="8">
    <location>
        <begin position="208"/>
        <end position="260"/>
    </location>
</feature>
<dbReference type="InterPro" id="IPR003594">
    <property type="entry name" value="HATPase_dom"/>
</dbReference>
<dbReference type="InterPro" id="IPR000700">
    <property type="entry name" value="PAS-assoc_C"/>
</dbReference>
<proteinExistence type="predicted"/>
<accession>A0ABU1K866</accession>
<evidence type="ECO:0000313" key="10">
    <source>
        <dbReference type="Proteomes" id="UP001257659"/>
    </source>
</evidence>
<evidence type="ECO:0000256" key="1">
    <source>
        <dbReference type="ARBA" id="ARBA00000085"/>
    </source>
</evidence>
<dbReference type="SUPFAM" id="SSF55874">
    <property type="entry name" value="ATPase domain of HSP90 chaperone/DNA topoisomerase II/histidine kinase"/>
    <property type="match status" value="1"/>
</dbReference>
<dbReference type="Proteomes" id="UP001257659">
    <property type="component" value="Unassembled WGS sequence"/>
</dbReference>
<evidence type="ECO:0000256" key="4">
    <source>
        <dbReference type="ARBA" id="ARBA00022679"/>
    </source>
</evidence>
<keyword evidence="3" id="KW-0597">Phosphoprotein</keyword>
<dbReference type="EMBL" id="JAVDQA010000006">
    <property type="protein sequence ID" value="MDR6301450.1"/>
    <property type="molecule type" value="Genomic_DNA"/>
</dbReference>
<dbReference type="InterPro" id="IPR052162">
    <property type="entry name" value="Sensor_kinase/Photoreceptor"/>
</dbReference>
<feature type="domain" description="PAS" evidence="7">
    <location>
        <begin position="149"/>
        <end position="204"/>
    </location>
</feature>
<protein>
    <recommendedName>
        <fullName evidence="2">histidine kinase</fullName>
        <ecNumber evidence="2">2.7.13.3</ecNumber>
    </recommendedName>
</protein>
<dbReference type="InterPro" id="IPR035965">
    <property type="entry name" value="PAS-like_dom_sf"/>
</dbReference>
<dbReference type="InterPro" id="IPR013655">
    <property type="entry name" value="PAS_fold_3"/>
</dbReference>
<keyword evidence="4" id="KW-0808">Transferase</keyword>
<dbReference type="CDD" id="cd00130">
    <property type="entry name" value="PAS"/>
    <property type="match status" value="1"/>
</dbReference>
<dbReference type="NCBIfam" id="TIGR00229">
    <property type="entry name" value="sensory_box"/>
    <property type="match status" value="1"/>
</dbReference>
<feature type="domain" description="Histidine kinase" evidence="6">
    <location>
        <begin position="278"/>
        <end position="492"/>
    </location>
</feature>
<dbReference type="Pfam" id="PF08447">
    <property type="entry name" value="PAS_3"/>
    <property type="match status" value="1"/>
</dbReference>
<comment type="catalytic activity">
    <reaction evidence="1">
        <text>ATP + protein L-histidine = ADP + protein N-phospho-L-histidine.</text>
        <dbReference type="EC" id="2.7.13.3"/>
    </reaction>
</comment>
<dbReference type="Pfam" id="PF02518">
    <property type="entry name" value="HATPase_c"/>
    <property type="match status" value="1"/>
</dbReference>
<keyword evidence="5" id="KW-0418">Kinase</keyword>
<sequence>MPHTRAYRELLEKTAHYAKMGSWEVDLINHTIYWSDVTKLIHGVPLNFECNLNEAINFFKDPVSRKKITESFENAVKYDQEYDLKLLLTTAKNKEIWVRAIGMPVFENGTCVKVYGLFQDIDVEERQHSELNKQLQFTNNVFLNSSIGIVIYDKNTNIFKVNEGFCEMLGYTSSEMNKMTFRDFIHPDDLEESLIGLQKLKKGKIKSFTKEKRYKHKNGKTIYIHLVLTVIRDKDQNPIQYLGQVIDLTKEHESKEKLKSYLNVTKDQNQRLLNFAHIVSHNLRSHSGNLKMLLDLMNMQYKDQLKENEIMPLFDQAIEGLGETIQNLNEVVLVHTSDKKKFKKLNLIKYLDASLESISAIIKDEKVVIEKPHEKQVDILAIPAYLESILLNLLTNAIKYRSPDRQSHIAISLENSGRFISLAVKDNGLGIDLVKHKEKLFGMYKTFHDHSDSRGIGLFITKNQIEAMGGFIEVESEVNKGSLFKVYFKNGK</sequence>
<dbReference type="SUPFAM" id="SSF55785">
    <property type="entry name" value="PYP-like sensor domain (PAS domain)"/>
    <property type="match status" value="2"/>
</dbReference>
<evidence type="ECO:0000256" key="5">
    <source>
        <dbReference type="ARBA" id="ARBA00022777"/>
    </source>
</evidence>
<dbReference type="PRINTS" id="PR00344">
    <property type="entry name" value="BCTRLSENSOR"/>
</dbReference>
<dbReference type="PROSITE" id="PS50112">
    <property type="entry name" value="PAS"/>
    <property type="match status" value="1"/>
</dbReference>
<organism evidence="9 10">
    <name type="scientific">Mesonia maritima</name>
    <dbReference type="NCBI Taxonomy" id="1793873"/>
    <lineage>
        <taxon>Bacteria</taxon>
        <taxon>Pseudomonadati</taxon>
        <taxon>Bacteroidota</taxon>
        <taxon>Flavobacteriia</taxon>
        <taxon>Flavobacteriales</taxon>
        <taxon>Flavobacteriaceae</taxon>
        <taxon>Mesonia</taxon>
    </lineage>
</organism>
<evidence type="ECO:0000259" key="6">
    <source>
        <dbReference type="PROSITE" id="PS50109"/>
    </source>
</evidence>
<comment type="caution">
    <text evidence="9">The sequence shown here is derived from an EMBL/GenBank/DDBJ whole genome shotgun (WGS) entry which is preliminary data.</text>
</comment>
<dbReference type="PANTHER" id="PTHR43304">
    <property type="entry name" value="PHYTOCHROME-LIKE PROTEIN CPH1"/>
    <property type="match status" value="1"/>
</dbReference>
<dbReference type="PROSITE" id="PS50113">
    <property type="entry name" value="PAC"/>
    <property type="match status" value="1"/>
</dbReference>
<dbReference type="InterPro" id="IPR005467">
    <property type="entry name" value="His_kinase_dom"/>
</dbReference>
<dbReference type="SMART" id="SM00091">
    <property type="entry name" value="PAS"/>
    <property type="match status" value="1"/>
</dbReference>
<dbReference type="SMART" id="SM00086">
    <property type="entry name" value="PAC"/>
    <property type="match status" value="1"/>
</dbReference>
<dbReference type="EC" id="2.7.13.3" evidence="2"/>
<dbReference type="Gene3D" id="3.30.450.20">
    <property type="entry name" value="PAS domain"/>
    <property type="match status" value="2"/>
</dbReference>
<reference evidence="9 10" key="1">
    <citation type="submission" date="2023-07" db="EMBL/GenBank/DDBJ databases">
        <title>Genomic Encyclopedia of Type Strains, Phase IV (KMG-IV): sequencing the most valuable type-strain genomes for metagenomic binning, comparative biology and taxonomic classification.</title>
        <authorList>
            <person name="Goeker M."/>
        </authorList>
    </citation>
    <scope>NUCLEOTIDE SEQUENCE [LARGE SCALE GENOMIC DNA]</scope>
    <source>
        <strain evidence="9 10">DSM 102814</strain>
    </source>
</reference>
<dbReference type="InterPro" id="IPR036890">
    <property type="entry name" value="HATPase_C_sf"/>
</dbReference>